<evidence type="ECO:0000313" key="10">
    <source>
        <dbReference type="Proteomes" id="UP000183203"/>
    </source>
</evidence>
<dbReference type="AlphaFoldDB" id="A0A1G6GIP6"/>
<evidence type="ECO:0000256" key="6">
    <source>
        <dbReference type="ARBA" id="ARBA00022840"/>
    </source>
</evidence>
<dbReference type="EC" id="2.7.11.1" evidence="1"/>
<dbReference type="RefSeq" id="WP_058230628.1">
    <property type="nucleotide sequence ID" value="NZ_FMYG01000001.1"/>
</dbReference>
<accession>A0A1G6GIP6</accession>
<dbReference type="STRING" id="993073.AS029_00285"/>
<dbReference type="InterPro" id="IPR000719">
    <property type="entry name" value="Prot_kinase_dom"/>
</dbReference>
<dbReference type="InterPro" id="IPR011009">
    <property type="entry name" value="Kinase-like_dom_sf"/>
</dbReference>
<reference evidence="9 10" key="1">
    <citation type="submission" date="2016-09" db="EMBL/GenBank/DDBJ databases">
        <authorList>
            <person name="Capua I."/>
            <person name="De Benedictis P."/>
            <person name="Joannis T."/>
            <person name="Lombin L.H."/>
            <person name="Cattoli G."/>
        </authorList>
    </citation>
    <scope>NUCLEOTIDE SEQUENCE [LARGE SCALE GENOMIC DNA]</scope>
    <source>
        <strain evidence="9 10">NIO-1002</strain>
    </source>
</reference>
<dbReference type="Gene3D" id="1.10.510.10">
    <property type="entry name" value="Transferase(Phosphotransferase) domain 1"/>
    <property type="match status" value="1"/>
</dbReference>
<sequence length="335" mass="35766">MSQQITRDRGRGRPRGTWPVPFLGDVFAGRYRLTGPLGDGDGARHLFRARDDILARDVAVAVFPVDRTRRRRLSGARTLAALDHPSLVTLYDAQVIGDGNAYVIMEFITGPSLASRIETAGPIPPGTAAGVVEDLAGALAMIHRVGIVHGRVSSSNVLLRPRRDIDGSFAPVLTDFDITHLGGAHPASPAPGRPSSYLTPEQVRGEPPRAESDVYALGLLALEALTGEPPLRGGPIQELVLAPLAYDPDIPATLGHGWRTLLTAMTDPDPASRPSAAEVESLAGELRENGGVARAERASAASVSEPVPALRAVDLLRTTSSPRRPAIWQWVTHYR</sequence>
<dbReference type="Gene3D" id="3.30.200.20">
    <property type="entry name" value="Phosphorylase Kinase, domain 1"/>
    <property type="match status" value="1"/>
</dbReference>
<keyword evidence="3" id="KW-0808">Transferase</keyword>
<dbReference type="PANTHER" id="PTHR43289">
    <property type="entry name" value="MITOGEN-ACTIVATED PROTEIN KINASE KINASE KINASE 20-RELATED"/>
    <property type="match status" value="1"/>
</dbReference>
<evidence type="ECO:0000256" key="5">
    <source>
        <dbReference type="ARBA" id="ARBA00022777"/>
    </source>
</evidence>
<dbReference type="Pfam" id="PF00069">
    <property type="entry name" value="Pkinase"/>
    <property type="match status" value="1"/>
</dbReference>
<evidence type="ECO:0000259" key="8">
    <source>
        <dbReference type="PROSITE" id="PS50011"/>
    </source>
</evidence>
<dbReference type="EMBL" id="FMYG01000001">
    <property type="protein sequence ID" value="SDB81789.1"/>
    <property type="molecule type" value="Genomic_DNA"/>
</dbReference>
<dbReference type="PROSITE" id="PS50011">
    <property type="entry name" value="PROTEIN_KINASE_DOM"/>
    <property type="match status" value="1"/>
</dbReference>
<keyword evidence="4" id="KW-0547">Nucleotide-binding</keyword>
<evidence type="ECO:0000256" key="3">
    <source>
        <dbReference type="ARBA" id="ARBA00022679"/>
    </source>
</evidence>
<dbReference type="CDD" id="cd14014">
    <property type="entry name" value="STKc_PknB_like"/>
    <property type="match status" value="1"/>
</dbReference>
<dbReference type="Proteomes" id="UP000183203">
    <property type="component" value="Unassembled WGS sequence"/>
</dbReference>
<gene>
    <name evidence="9" type="ORF">SAMN05216418_0289</name>
</gene>
<dbReference type="GO" id="GO:0004674">
    <property type="term" value="F:protein serine/threonine kinase activity"/>
    <property type="evidence" value="ECO:0007669"/>
    <property type="project" value="UniProtKB-KW"/>
</dbReference>
<name>A0A1G6GIP6_9MICO</name>
<dbReference type="PANTHER" id="PTHR43289:SF6">
    <property type="entry name" value="SERINE_THREONINE-PROTEIN KINASE NEKL-3"/>
    <property type="match status" value="1"/>
</dbReference>
<dbReference type="SUPFAM" id="SSF56112">
    <property type="entry name" value="Protein kinase-like (PK-like)"/>
    <property type="match status" value="1"/>
</dbReference>
<proteinExistence type="predicted"/>
<evidence type="ECO:0000256" key="1">
    <source>
        <dbReference type="ARBA" id="ARBA00012513"/>
    </source>
</evidence>
<keyword evidence="6" id="KW-0067">ATP-binding</keyword>
<dbReference type="OrthoDB" id="9762169at2"/>
<keyword evidence="2 9" id="KW-0723">Serine/threonine-protein kinase</keyword>
<evidence type="ECO:0000256" key="2">
    <source>
        <dbReference type="ARBA" id="ARBA00022527"/>
    </source>
</evidence>
<organism evidence="9 10">
    <name type="scientific">Microbacterium enclense</name>
    <dbReference type="NCBI Taxonomy" id="993073"/>
    <lineage>
        <taxon>Bacteria</taxon>
        <taxon>Bacillati</taxon>
        <taxon>Actinomycetota</taxon>
        <taxon>Actinomycetes</taxon>
        <taxon>Micrococcales</taxon>
        <taxon>Microbacteriaceae</taxon>
        <taxon>Microbacterium</taxon>
    </lineage>
</organism>
<evidence type="ECO:0000256" key="4">
    <source>
        <dbReference type="ARBA" id="ARBA00022741"/>
    </source>
</evidence>
<dbReference type="GO" id="GO:0005524">
    <property type="term" value="F:ATP binding"/>
    <property type="evidence" value="ECO:0007669"/>
    <property type="project" value="UniProtKB-KW"/>
</dbReference>
<evidence type="ECO:0000256" key="7">
    <source>
        <dbReference type="SAM" id="MobiDB-lite"/>
    </source>
</evidence>
<protein>
    <recommendedName>
        <fullName evidence="1">non-specific serine/threonine protein kinase</fullName>
        <ecNumber evidence="1">2.7.11.1</ecNumber>
    </recommendedName>
</protein>
<keyword evidence="5 9" id="KW-0418">Kinase</keyword>
<feature type="region of interest" description="Disordered" evidence="7">
    <location>
        <begin position="183"/>
        <end position="210"/>
    </location>
</feature>
<feature type="domain" description="Protein kinase" evidence="8">
    <location>
        <begin position="31"/>
        <end position="286"/>
    </location>
</feature>
<evidence type="ECO:0000313" key="9">
    <source>
        <dbReference type="EMBL" id="SDB81789.1"/>
    </source>
</evidence>